<dbReference type="AlphaFoldDB" id="A0A0A8Z370"/>
<protein>
    <submittedName>
        <fullName evidence="1">Uncharacterized protein</fullName>
    </submittedName>
</protein>
<accession>A0A0A8Z370</accession>
<reference evidence="1" key="2">
    <citation type="journal article" date="2015" name="Data Brief">
        <title>Shoot transcriptome of the giant reed, Arundo donax.</title>
        <authorList>
            <person name="Barrero R.A."/>
            <person name="Guerrero F.D."/>
            <person name="Moolhuijzen P."/>
            <person name="Goolsby J.A."/>
            <person name="Tidwell J."/>
            <person name="Bellgard S.E."/>
            <person name="Bellgard M.I."/>
        </authorList>
    </citation>
    <scope>NUCLEOTIDE SEQUENCE</scope>
    <source>
        <tissue evidence="1">Shoot tissue taken approximately 20 cm above the soil surface</tissue>
    </source>
</reference>
<reference evidence="1" key="1">
    <citation type="submission" date="2014-09" db="EMBL/GenBank/DDBJ databases">
        <authorList>
            <person name="Magalhaes I.L.F."/>
            <person name="Oliveira U."/>
            <person name="Santos F.R."/>
            <person name="Vidigal T.H.D.A."/>
            <person name="Brescovit A.D."/>
            <person name="Santos A.J."/>
        </authorList>
    </citation>
    <scope>NUCLEOTIDE SEQUENCE</scope>
    <source>
        <tissue evidence="1">Shoot tissue taken approximately 20 cm above the soil surface</tissue>
    </source>
</reference>
<sequence length="50" mass="5391">MVARLMLCRATGARKLCVRGPAQQSRATSARLLLCRATAARKPRARGPAQ</sequence>
<proteinExistence type="predicted"/>
<evidence type="ECO:0000313" key="1">
    <source>
        <dbReference type="EMBL" id="JAD33859.1"/>
    </source>
</evidence>
<dbReference type="EMBL" id="GBRH01264036">
    <property type="protein sequence ID" value="JAD33859.1"/>
    <property type="molecule type" value="Transcribed_RNA"/>
</dbReference>
<name>A0A0A8Z370_ARUDO</name>
<organism evidence="1">
    <name type="scientific">Arundo donax</name>
    <name type="common">Giant reed</name>
    <name type="synonym">Donax arundinaceus</name>
    <dbReference type="NCBI Taxonomy" id="35708"/>
    <lineage>
        <taxon>Eukaryota</taxon>
        <taxon>Viridiplantae</taxon>
        <taxon>Streptophyta</taxon>
        <taxon>Embryophyta</taxon>
        <taxon>Tracheophyta</taxon>
        <taxon>Spermatophyta</taxon>
        <taxon>Magnoliopsida</taxon>
        <taxon>Liliopsida</taxon>
        <taxon>Poales</taxon>
        <taxon>Poaceae</taxon>
        <taxon>PACMAD clade</taxon>
        <taxon>Arundinoideae</taxon>
        <taxon>Arundineae</taxon>
        <taxon>Arundo</taxon>
    </lineage>
</organism>